<dbReference type="eggNOG" id="KOG2597">
    <property type="taxonomic scope" value="Eukaryota"/>
</dbReference>
<dbReference type="Proteomes" id="UP000266841">
    <property type="component" value="Unassembled WGS sequence"/>
</dbReference>
<dbReference type="AlphaFoldDB" id="K0SVJ9"/>
<dbReference type="InterPro" id="IPR000819">
    <property type="entry name" value="Peptidase_M17_C"/>
</dbReference>
<evidence type="ECO:0000313" key="6">
    <source>
        <dbReference type="EMBL" id="EJK62202.1"/>
    </source>
</evidence>
<reference evidence="6 7" key="1">
    <citation type="journal article" date="2012" name="Genome Biol.">
        <title>Genome and low-iron response of an oceanic diatom adapted to chronic iron limitation.</title>
        <authorList>
            <person name="Lommer M."/>
            <person name="Specht M."/>
            <person name="Roy A.S."/>
            <person name="Kraemer L."/>
            <person name="Andreson R."/>
            <person name="Gutowska M.A."/>
            <person name="Wolf J."/>
            <person name="Bergner S.V."/>
            <person name="Schilhabel M.B."/>
            <person name="Klostermeier U.C."/>
            <person name="Beiko R.G."/>
            <person name="Rosenstiel P."/>
            <person name="Hippler M."/>
            <person name="Laroche J."/>
        </authorList>
    </citation>
    <scope>NUCLEOTIDE SEQUENCE [LARGE SCALE GENOMIC DNA]</scope>
    <source>
        <strain evidence="6 7">CCMP1005</strain>
    </source>
</reference>
<dbReference type="Pfam" id="PF00883">
    <property type="entry name" value="Peptidase_M17"/>
    <property type="match status" value="2"/>
</dbReference>
<evidence type="ECO:0000259" key="5">
    <source>
        <dbReference type="PROSITE" id="PS00631"/>
    </source>
</evidence>
<dbReference type="EMBL" id="AGNL01019049">
    <property type="protein sequence ID" value="EJK62202.1"/>
    <property type="molecule type" value="Genomic_DNA"/>
</dbReference>
<dbReference type="Gene3D" id="3.40.50.10590">
    <property type="entry name" value="Zn-dependent exopeptidases"/>
    <property type="match status" value="1"/>
</dbReference>
<keyword evidence="7" id="KW-1185">Reference proteome</keyword>
<protein>
    <recommendedName>
        <fullName evidence="5">Cytosol aminopeptidase domain-containing protein</fullName>
    </recommendedName>
</protein>
<dbReference type="GO" id="GO:0005737">
    <property type="term" value="C:cytoplasm"/>
    <property type="evidence" value="ECO:0007669"/>
    <property type="project" value="InterPro"/>
</dbReference>
<evidence type="ECO:0000256" key="1">
    <source>
        <dbReference type="ARBA" id="ARBA00009528"/>
    </source>
</evidence>
<dbReference type="GO" id="GO:0006508">
    <property type="term" value="P:proteolysis"/>
    <property type="evidence" value="ECO:0007669"/>
    <property type="project" value="UniProtKB-KW"/>
</dbReference>
<dbReference type="InterPro" id="IPR011356">
    <property type="entry name" value="Leucine_aapep/pepB"/>
</dbReference>
<name>K0SVJ9_THAOC</name>
<dbReference type="SUPFAM" id="SSF53187">
    <property type="entry name" value="Zn-dependent exopeptidases"/>
    <property type="match status" value="1"/>
</dbReference>
<keyword evidence="4" id="KW-0378">Hydrolase</keyword>
<dbReference type="CDD" id="cd00433">
    <property type="entry name" value="Peptidase_M17"/>
    <property type="match status" value="1"/>
</dbReference>
<dbReference type="GO" id="GO:0030145">
    <property type="term" value="F:manganese ion binding"/>
    <property type="evidence" value="ECO:0007669"/>
    <property type="project" value="InterPro"/>
</dbReference>
<evidence type="ECO:0000256" key="4">
    <source>
        <dbReference type="ARBA" id="ARBA00022801"/>
    </source>
</evidence>
<evidence type="ECO:0000256" key="3">
    <source>
        <dbReference type="ARBA" id="ARBA00022670"/>
    </source>
</evidence>
<dbReference type="PANTHER" id="PTHR11963:SF48">
    <property type="entry name" value="DIPEPTIDASE B, ISOFORM A"/>
    <property type="match status" value="1"/>
</dbReference>
<comment type="caution">
    <text evidence="6">The sequence shown here is derived from an EMBL/GenBank/DDBJ whole genome shotgun (WGS) entry which is preliminary data.</text>
</comment>
<dbReference type="OrthoDB" id="412814at2759"/>
<accession>K0SVJ9</accession>
<keyword evidence="3" id="KW-0645">Protease</keyword>
<evidence type="ECO:0000256" key="2">
    <source>
        <dbReference type="ARBA" id="ARBA00022438"/>
    </source>
</evidence>
<feature type="domain" description="Cytosol aminopeptidase" evidence="5">
    <location>
        <begin position="460"/>
        <end position="467"/>
    </location>
</feature>
<dbReference type="PANTHER" id="PTHR11963">
    <property type="entry name" value="LEUCINE AMINOPEPTIDASE-RELATED"/>
    <property type="match status" value="1"/>
</dbReference>
<proteinExistence type="inferred from homology"/>
<organism evidence="6 7">
    <name type="scientific">Thalassiosira oceanica</name>
    <name type="common">Marine diatom</name>
    <dbReference type="NCBI Taxonomy" id="159749"/>
    <lineage>
        <taxon>Eukaryota</taxon>
        <taxon>Sar</taxon>
        <taxon>Stramenopiles</taxon>
        <taxon>Ochrophyta</taxon>
        <taxon>Bacillariophyta</taxon>
        <taxon>Coscinodiscophyceae</taxon>
        <taxon>Thalassiosirophycidae</taxon>
        <taxon>Thalassiosirales</taxon>
        <taxon>Thalassiosiraceae</taxon>
        <taxon>Thalassiosira</taxon>
    </lineage>
</organism>
<dbReference type="PROSITE" id="PS00631">
    <property type="entry name" value="CYTOSOL_AP"/>
    <property type="match status" value="1"/>
</dbReference>
<dbReference type="Gene3D" id="3.40.630.10">
    <property type="entry name" value="Zn peptidases"/>
    <property type="match status" value="1"/>
</dbReference>
<keyword evidence="2" id="KW-0031">Aminopeptidase</keyword>
<gene>
    <name evidence="6" type="ORF">THAOC_17198</name>
</gene>
<comment type="similarity">
    <text evidence="1">Belongs to the peptidase M17 family.</text>
</comment>
<dbReference type="GO" id="GO:0070006">
    <property type="term" value="F:metalloaminopeptidase activity"/>
    <property type="evidence" value="ECO:0007669"/>
    <property type="project" value="InterPro"/>
</dbReference>
<sequence length="615" mass="65511">MTTLFSLFSIDLFQKSDMTLLPSAQSQYSISTHAGNSKRNLKNPKGSSWHLGDRKSYARIPWSLLMNRVLHLLPSLIVLAGIHNMANLNTTAPLTTSATLSFSPTFNEASEYIFVGRSLSADSIVSKLNCGDACRDIVEAMLSSIDGPGSATTFLPAKVSVVLLPAAANITRNNHPFSPHKLTEALCGLNLDTSGIAKSVQILVSDDEMGRYVVPVATAISRALPLYHSKSSEVSVEVADDAGVSVSFHQGGAMVTDDELYRSATAVSEGVRMAARLGDMPPAELNPDTYSAECRAIASKLKSDGHNVTITETVGDDLKEQGYGGIFGVGQAAAQPPRLVVMSYTPAGESLEHIALCGKGVCYDTGGLSLKPKSGMPGMKHGEKRRMNLILVGSDLIQFGVEDMGGSAGCLAAFQAAVTLKLPRKLTLVLALVENSINQHALRNDDIITMKSGRTVEINNTDAEGRLILGDCVSHASNSLDSTPDIIYDQATLTGAQLVAVGKKHAGILAKSKELEDRMVDAGLSSGDLCFPLLYAPELLKSEFKSQVADMKNSVKDRGNAQCSCAGHFIESHLDESYQNDYVHCDMAGPQDRNERATGYGVALILGLLKAPGFC</sequence>
<evidence type="ECO:0000313" key="7">
    <source>
        <dbReference type="Proteomes" id="UP000266841"/>
    </source>
</evidence>